<keyword evidence="2" id="KW-1003">Cell membrane</keyword>
<dbReference type="InterPro" id="IPR050790">
    <property type="entry name" value="ExbB/TolQ_transport"/>
</dbReference>
<dbReference type="PANTHER" id="PTHR30625:SF11">
    <property type="entry name" value="MOTA_TOLQ_EXBB PROTON CHANNEL DOMAIN-CONTAINING PROTEIN"/>
    <property type="match status" value="1"/>
</dbReference>
<gene>
    <name evidence="10" type="ORF">DSM3645_25337</name>
</gene>
<accession>A4A0D5</accession>
<feature type="domain" description="MotA/TolQ/ExbB proton channel" evidence="9">
    <location>
        <begin position="121"/>
        <end position="242"/>
    </location>
</feature>
<dbReference type="GO" id="GO:0017038">
    <property type="term" value="P:protein import"/>
    <property type="evidence" value="ECO:0007669"/>
    <property type="project" value="TreeGrafter"/>
</dbReference>
<keyword evidence="8" id="KW-0732">Signal</keyword>
<dbReference type="Pfam" id="PF01618">
    <property type="entry name" value="MotA_ExbB"/>
    <property type="match status" value="1"/>
</dbReference>
<feature type="transmembrane region" description="Helical" evidence="7">
    <location>
        <begin position="163"/>
        <end position="184"/>
    </location>
</feature>
<evidence type="ECO:0000256" key="6">
    <source>
        <dbReference type="RuleBase" id="RU004057"/>
    </source>
</evidence>
<dbReference type="Proteomes" id="UP000004358">
    <property type="component" value="Unassembled WGS sequence"/>
</dbReference>
<dbReference type="OrthoDB" id="4045at2"/>
<dbReference type="InterPro" id="IPR002898">
    <property type="entry name" value="MotA_ExbB_proton_chnl"/>
</dbReference>
<feature type="signal peptide" evidence="8">
    <location>
        <begin position="1"/>
        <end position="33"/>
    </location>
</feature>
<evidence type="ECO:0000259" key="9">
    <source>
        <dbReference type="Pfam" id="PF01618"/>
    </source>
</evidence>
<evidence type="ECO:0000256" key="2">
    <source>
        <dbReference type="ARBA" id="ARBA00022475"/>
    </source>
</evidence>
<comment type="caution">
    <text evidence="10">The sequence shown here is derived from an EMBL/GenBank/DDBJ whole genome shotgun (WGS) entry which is preliminary data.</text>
</comment>
<keyword evidence="6" id="KW-0653">Protein transport</keyword>
<dbReference type="GO" id="GO:0005886">
    <property type="term" value="C:plasma membrane"/>
    <property type="evidence" value="ECO:0007669"/>
    <property type="project" value="UniProtKB-SubCell"/>
</dbReference>
<evidence type="ECO:0000256" key="3">
    <source>
        <dbReference type="ARBA" id="ARBA00022692"/>
    </source>
</evidence>
<organism evidence="10 11">
    <name type="scientific">Blastopirellula marina DSM 3645</name>
    <dbReference type="NCBI Taxonomy" id="314230"/>
    <lineage>
        <taxon>Bacteria</taxon>
        <taxon>Pseudomonadati</taxon>
        <taxon>Planctomycetota</taxon>
        <taxon>Planctomycetia</taxon>
        <taxon>Pirellulales</taxon>
        <taxon>Pirellulaceae</taxon>
        <taxon>Blastopirellula</taxon>
    </lineage>
</organism>
<dbReference type="STRING" id="314230.DSM3645_25337"/>
<dbReference type="HOGENOM" id="CLU_053325_4_0_0"/>
<dbReference type="eggNOG" id="COG0811">
    <property type="taxonomic scope" value="Bacteria"/>
</dbReference>
<evidence type="ECO:0000256" key="7">
    <source>
        <dbReference type="SAM" id="Phobius"/>
    </source>
</evidence>
<evidence type="ECO:0000313" key="10">
    <source>
        <dbReference type="EMBL" id="EAQ77755.1"/>
    </source>
</evidence>
<dbReference type="EMBL" id="AANZ01000028">
    <property type="protein sequence ID" value="EAQ77755.1"/>
    <property type="molecule type" value="Genomic_DNA"/>
</dbReference>
<evidence type="ECO:0000256" key="5">
    <source>
        <dbReference type="ARBA" id="ARBA00023136"/>
    </source>
</evidence>
<feature type="transmembrane region" description="Helical" evidence="7">
    <location>
        <begin position="62"/>
        <end position="79"/>
    </location>
</feature>
<evidence type="ECO:0000256" key="1">
    <source>
        <dbReference type="ARBA" id="ARBA00004651"/>
    </source>
</evidence>
<dbReference type="AlphaFoldDB" id="A4A0D5"/>
<feature type="chain" id="PRO_5002663956" evidence="8">
    <location>
        <begin position="34"/>
        <end position="272"/>
    </location>
</feature>
<comment type="subcellular location">
    <subcellularLocation>
        <location evidence="1">Cell membrane</location>
        <topology evidence="1">Multi-pass membrane protein</topology>
    </subcellularLocation>
    <subcellularLocation>
        <location evidence="6">Membrane</location>
        <topology evidence="6">Multi-pass membrane protein</topology>
    </subcellularLocation>
</comment>
<feature type="transmembrane region" description="Helical" evidence="7">
    <location>
        <begin position="204"/>
        <end position="230"/>
    </location>
</feature>
<proteinExistence type="inferred from homology"/>
<evidence type="ECO:0000256" key="4">
    <source>
        <dbReference type="ARBA" id="ARBA00022989"/>
    </source>
</evidence>
<keyword evidence="6" id="KW-0813">Transport</keyword>
<sequence>MDVSQMKTVGPRIRQLALVAVLGGMVLTAPAFAQEGADALAAAAESPIPTKNMLQAVRDGGLLMYPIVLCSFLLLVFVFERAISLRTGRVIPRPFVKRFIEQVREGQIDQDQALALCEENRSPVAEVFSAAVKKWGRSSVEVEQAIIDSGERVTNVLRRYLRLFNGISTISPLLGLLGTVLGMIKAFNAIATADAMGRPELLAAGISQALLTTAAGLTVALPALIAYLFFVGRVDKLVMEIDSLGQEVVNAIASDGWKERKSGAKKAARRAA</sequence>
<comment type="similarity">
    <text evidence="6">Belongs to the exbB/tolQ family.</text>
</comment>
<name>A4A0D5_9BACT</name>
<keyword evidence="4 7" id="KW-1133">Transmembrane helix</keyword>
<reference evidence="10 11" key="1">
    <citation type="submission" date="2006-02" db="EMBL/GenBank/DDBJ databases">
        <authorList>
            <person name="Amann R."/>
            <person name="Ferriera S."/>
            <person name="Johnson J."/>
            <person name="Kravitz S."/>
            <person name="Halpern A."/>
            <person name="Remington K."/>
            <person name="Beeson K."/>
            <person name="Tran B."/>
            <person name="Rogers Y.-H."/>
            <person name="Friedman R."/>
            <person name="Venter J.C."/>
        </authorList>
    </citation>
    <scope>NUCLEOTIDE SEQUENCE [LARGE SCALE GENOMIC DNA]</scope>
    <source>
        <strain evidence="10 11">DSM 3645</strain>
    </source>
</reference>
<protein>
    <submittedName>
        <fullName evidence="10">Probable biopolymer transport ExbB-related protein</fullName>
    </submittedName>
</protein>
<evidence type="ECO:0000256" key="8">
    <source>
        <dbReference type="SAM" id="SignalP"/>
    </source>
</evidence>
<keyword evidence="5 7" id="KW-0472">Membrane</keyword>
<keyword evidence="3 7" id="KW-0812">Transmembrane</keyword>
<dbReference type="PANTHER" id="PTHR30625">
    <property type="entry name" value="PROTEIN TOLQ"/>
    <property type="match status" value="1"/>
</dbReference>
<evidence type="ECO:0000313" key="11">
    <source>
        <dbReference type="Proteomes" id="UP000004358"/>
    </source>
</evidence>